<dbReference type="InterPro" id="IPR001202">
    <property type="entry name" value="WW_dom"/>
</dbReference>
<feature type="compositionally biased region" description="Low complexity" evidence="1">
    <location>
        <begin position="10"/>
        <end position="29"/>
    </location>
</feature>
<protein>
    <recommendedName>
        <fullName evidence="2">WW domain-containing protein</fullName>
    </recommendedName>
</protein>
<dbReference type="InterPro" id="IPR036020">
    <property type="entry name" value="WW_dom_sf"/>
</dbReference>
<organism evidence="3 4">
    <name type="scientific">Xenoophorus captivus</name>
    <dbReference type="NCBI Taxonomy" id="1517983"/>
    <lineage>
        <taxon>Eukaryota</taxon>
        <taxon>Metazoa</taxon>
        <taxon>Chordata</taxon>
        <taxon>Craniata</taxon>
        <taxon>Vertebrata</taxon>
        <taxon>Euteleostomi</taxon>
        <taxon>Actinopterygii</taxon>
        <taxon>Neopterygii</taxon>
        <taxon>Teleostei</taxon>
        <taxon>Neoteleostei</taxon>
        <taxon>Acanthomorphata</taxon>
        <taxon>Ovalentaria</taxon>
        <taxon>Atherinomorphae</taxon>
        <taxon>Cyprinodontiformes</taxon>
        <taxon>Goodeidae</taxon>
        <taxon>Xenoophorus</taxon>
    </lineage>
</organism>
<feature type="domain" description="WW" evidence="2">
    <location>
        <begin position="43"/>
        <end position="63"/>
    </location>
</feature>
<dbReference type="SUPFAM" id="SSF51045">
    <property type="entry name" value="WW domain"/>
    <property type="match status" value="1"/>
</dbReference>
<proteinExistence type="predicted"/>
<sequence length="63" mass="7042">RPYVPRHSDPSYAGTSPSPSATTESTQQTNLHLSHPPQEDPLGPLPDNWEMAYTENGEVYFIE</sequence>
<gene>
    <name evidence="3" type="ORF">XENOCAPTIV_020760</name>
</gene>
<evidence type="ECO:0000256" key="1">
    <source>
        <dbReference type="SAM" id="MobiDB-lite"/>
    </source>
</evidence>
<comment type="caution">
    <text evidence="3">The sequence shown here is derived from an EMBL/GenBank/DDBJ whole genome shotgun (WGS) entry which is preliminary data.</text>
</comment>
<feature type="region of interest" description="Disordered" evidence="1">
    <location>
        <begin position="1"/>
        <end position="50"/>
    </location>
</feature>
<dbReference type="EMBL" id="JAHRIN010017254">
    <property type="protein sequence ID" value="MEQ2197005.1"/>
    <property type="molecule type" value="Genomic_DNA"/>
</dbReference>
<dbReference type="Gene3D" id="2.20.70.10">
    <property type="match status" value="1"/>
</dbReference>
<feature type="non-terminal residue" evidence="3">
    <location>
        <position position="1"/>
    </location>
</feature>
<name>A0ABV0QMI1_9TELE</name>
<evidence type="ECO:0000259" key="2">
    <source>
        <dbReference type="PROSITE" id="PS50020"/>
    </source>
</evidence>
<dbReference type="Proteomes" id="UP001434883">
    <property type="component" value="Unassembled WGS sequence"/>
</dbReference>
<evidence type="ECO:0000313" key="4">
    <source>
        <dbReference type="Proteomes" id="UP001434883"/>
    </source>
</evidence>
<keyword evidence="4" id="KW-1185">Reference proteome</keyword>
<dbReference type="PROSITE" id="PS50020">
    <property type="entry name" value="WW_DOMAIN_2"/>
    <property type="match status" value="1"/>
</dbReference>
<evidence type="ECO:0000313" key="3">
    <source>
        <dbReference type="EMBL" id="MEQ2197005.1"/>
    </source>
</evidence>
<reference evidence="3 4" key="1">
    <citation type="submission" date="2021-06" db="EMBL/GenBank/DDBJ databases">
        <authorList>
            <person name="Palmer J.M."/>
        </authorList>
    </citation>
    <scope>NUCLEOTIDE SEQUENCE [LARGE SCALE GENOMIC DNA]</scope>
    <source>
        <strain evidence="3 4">XC_2019</strain>
        <tissue evidence="3">Muscle</tissue>
    </source>
</reference>
<accession>A0ABV0QMI1</accession>